<feature type="domain" description="SMP-LTD" evidence="11">
    <location>
        <begin position="286"/>
        <end position="477"/>
    </location>
</feature>
<evidence type="ECO:0000256" key="3">
    <source>
        <dbReference type="ARBA" id="ARBA00022692"/>
    </source>
</evidence>
<dbReference type="CDD" id="cd21675">
    <property type="entry name" value="SMP_TEX2"/>
    <property type="match status" value="1"/>
</dbReference>
<dbReference type="Pfam" id="PF26547">
    <property type="entry name" value="PDZD8_N"/>
    <property type="match status" value="1"/>
</dbReference>
<evidence type="ECO:0000259" key="11">
    <source>
        <dbReference type="PROSITE" id="PS51847"/>
    </source>
</evidence>
<feature type="compositionally biased region" description="Polar residues" evidence="9">
    <location>
        <begin position="574"/>
        <end position="600"/>
    </location>
</feature>
<keyword evidence="2" id="KW-0813">Transport</keyword>
<feature type="region of interest" description="Disordered" evidence="9">
    <location>
        <begin position="720"/>
        <end position="904"/>
    </location>
</feature>
<dbReference type="EMBL" id="JAEPRB010000213">
    <property type="protein sequence ID" value="KAG2218726.1"/>
    <property type="molecule type" value="Genomic_DNA"/>
</dbReference>
<feature type="compositionally biased region" description="Pro residues" evidence="9">
    <location>
        <begin position="868"/>
        <end position="884"/>
    </location>
</feature>
<evidence type="ECO:0000313" key="13">
    <source>
        <dbReference type="Proteomes" id="UP000646827"/>
    </source>
</evidence>
<protein>
    <recommendedName>
        <fullName evidence="11">SMP-LTD domain-containing protein</fullName>
    </recommendedName>
</protein>
<feature type="compositionally biased region" description="Basic and acidic residues" evidence="9">
    <location>
        <begin position="720"/>
        <end position="756"/>
    </location>
</feature>
<dbReference type="PANTHER" id="PTHR13466:SF19">
    <property type="entry name" value="NUCLEUS-VACUOLE JUNCTION PROTEIN 2"/>
    <property type="match status" value="1"/>
</dbReference>
<keyword evidence="7" id="KW-0446">Lipid-binding</keyword>
<keyword evidence="3 10" id="KW-0812">Transmembrane</keyword>
<dbReference type="InterPro" id="IPR058801">
    <property type="entry name" value="PDZD8_N"/>
</dbReference>
<dbReference type="OrthoDB" id="26740at2759"/>
<proteinExistence type="predicted"/>
<dbReference type="GO" id="GO:0008289">
    <property type="term" value="F:lipid binding"/>
    <property type="evidence" value="ECO:0007669"/>
    <property type="project" value="UniProtKB-KW"/>
</dbReference>
<dbReference type="GO" id="GO:0015914">
    <property type="term" value="P:phospholipid transport"/>
    <property type="evidence" value="ECO:0007669"/>
    <property type="project" value="TreeGrafter"/>
</dbReference>
<evidence type="ECO:0000256" key="1">
    <source>
        <dbReference type="ARBA" id="ARBA00004586"/>
    </source>
</evidence>
<accession>A0A8H7RX17</accession>
<evidence type="ECO:0000256" key="5">
    <source>
        <dbReference type="ARBA" id="ARBA00022989"/>
    </source>
</evidence>
<dbReference type="GO" id="GO:1990456">
    <property type="term" value="P:mitochondrion-endoplasmic reticulum membrane tethering"/>
    <property type="evidence" value="ECO:0007669"/>
    <property type="project" value="TreeGrafter"/>
</dbReference>
<dbReference type="GO" id="GO:0032865">
    <property type="term" value="C:ERMES complex"/>
    <property type="evidence" value="ECO:0007669"/>
    <property type="project" value="TreeGrafter"/>
</dbReference>
<evidence type="ECO:0000256" key="7">
    <source>
        <dbReference type="ARBA" id="ARBA00023121"/>
    </source>
</evidence>
<sequence>MISLTTFLTIYLLGGVTFLPVLLLVIFYLYSIDPQEALQSTTNNNNKSIYPKEEYKDCDYDQGKTGWIRFTNQHDATINSGRLMTTPGSNAHHHHGNNSSSNGIYSSNTSSSSSISGSNNGSSSKKFKDLCYGVLKHGTLFIYESDKMLECKMIIPVHDFTVSIYPEGRRDHELFSKSTAIRLRPKHLRKTTKKPNKNNHNVIKSKTDTNLLLDNNSSDDDTSKKDSWTLDQDFYLYCGQSIDKEDWYFALISGSNFMADSPTTNSKQFDPEAMQDLIKSIHHDPSTRQMQWLNAILGRVFLGMYKTDKVHKFFEQKITKKVSKMKRPVFIDAIAVHRVQVGHAIPYLNNPKLLSLSMDGSLTAEAQIEYEGGLCVEIETGFLWTYSTRMKPIRVNLILSVTLKKLSGRFMFKIKQAPTNRYWIGFYEPPVMDLVIKPIVSDKQIKLNVVTNAIESRIRELIADTMVLPNMDDFIFCDSDGKGGIFDDEVPISPMSTTPEAPIHPTPSAPVSIKSEPGIMNQQRTQHSDDSKSTISTSSRRSSSASSSPTPRTSESMPPAVRRTDSAKSAEHLSLQSNNEISKSSPNLLSGAQTESVNKQSIERGGGGETASLVSQDSSDSNSSSTPTSSIRWPSSMNLRRKKKTSSDTASIISTTGKNDDDSSSIYHHDEEHVSSSAQSVRSVGSTRRGFLSKLKSEITEEMRSGDRKPLYQKAEHIWQRSKEVTREYQKQQQDEREQAEREEATSVEQEDHQLHYQEQQEQPKKEVITMDSNETNISKQQQQENEKVVPVEENPSRISKKPPAPPRPARRRPSSTKEEDRPPLPPRSPIDNNNNSNDHNNDNINNNNNIEQSSIYSSFEPPIITKIPPPPPPRKAPPSLPPREFPKSSEDSQVNSAIFTKEQ</sequence>
<feature type="compositionally biased region" description="Low complexity" evidence="9">
    <location>
        <begin position="647"/>
        <end position="656"/>
    </location>
</feature>
<reference evidence="12 13" key="1">
    <citation type="submission" date="2020-12" db="EMBL/GenBank/DDBJ databases">
        <title>Metabolic potential, ecology and presence of endohyphal bacteria is reflected in genomic diversity of Mucoromycotina.</title>
        <authorList>
            <person name="Muszewska A."/>
            <person name="Okrasinska A."/>
            <person name="Steczkiewicz K."/>
            <person name="Drgas O."/>
            <person name="Orlowska M."/>
            <person name="Perlinska-Lenart U."/>
            <person name="Aleksandrzak-Piekarczyk T."/>
            <person name="Szatraj K."/>
            <person name="Zielenkiewicz U."/>
            <person name="Pilsyk S."/>
            <person name="Malc E."/>
            <person name="Mieczkowski P."/>
            <person name="Kruszewska J.S."/>
            <person name="Biernat P."/>
            <person name="Pawlowska J."/>
        </authorList>
    </citation>
    <scope>NUCLEOTIDE SEQUENCE [LARGE SCALE GENOMIC DNA]</scope>
    <source>
        <strain evidence="12 13">CBS 142.35</strain>
    </source>
</reference>
<name>A0A8H7RX17_9FUNG</name>
<keyword evidence="5 10" id="KW-1133">Transmembrane helix</keyword>
<feature type="compositionally biased region" description="Low complexity" evidence="9">
    <location>
        <begin position="675"/>
        <end position="686"/>
    </location>
</feature>
<evidence type="ECO:0000313" key="12">
    <source>
        <dbReference type="EMBL" id="KAG2218726.1"/>
    </source>
</evidence>
<feature type="compositionally biased region" description="Polar residues" evidence="9">
    <location>
        <begin position="892"/>
        <end position="904"/>
    </location>
</feature>
<feature type="region of interest" description="Disordered" evidence="9">
    <location>
        <begin position="487"/>
        <end position="694"/>
    </location>
</feature>
<keyword evidence="8 10" id="KW-0472">Membrane</keyword>
<organism evidence="12 13">
    <name type="scientific">Circinella minor</name>
    <dbReference type="NCBI Taxonomy" id="1195481"/>
    <lineage>
        <taxon>Eukaryota</taxon>
        <taxon>Fungi</taxon>
        <taxon>Fungi incertae sedis</taxon>
        <taxon>Mucoromycota</taxon>
        <taxon>Mucoromycotina</taxon>
        <taxon>Mucoromycetes</taxon>
        <taxon>Mucorales</taxon>
        <taxon>Lichtheimiaceae</taxon>
        <taxon>Circinella</taxon>
    </lineage>
</organism>
<dbReference type="PROSITE" id="PS51847">
    <property type="entry name" value="SMP"/>
    <property type="match status" value="1"/>
</dbReference>
<evidence type="ECO:0000256" key="4">
    <source>
        <dbReference type="ARBA" id="ARBA00022824"/>
    </source>
</evidence>
<dbReference type="SUPFAM" id="SSF50729">
    <property type="entry name" value="PH domain-like"/>
    <property type="match status" value="1"/>
</dbReference>
<evidence type="ECO:0000256" key="10">
    <source>
        <dbReference type="SAM" id="Phobius"/>
    </source>
</evidence>
<comment type="caution">
    <text evidence="12">The sequence shown here is derived from an EMBL/GenBank/DDBJ whole genome shotgun (WGS) entry which is preliminary data.</text>
</comment>
<feature type="compositionally biased region" description="Low complexity" evidence="9">
    <location>
        <begin position="97"/>
        <end position="124"/>
    </location>
</feature>
<feature type="compositionally biased region" description="Low complexity" evidence="9">
    <location>
        <begin position="533"/>
        <end position="559"/>
    </location>
</feature>
<dbReference type="InterPro" id="IPR031468">
    <property type="entry name" value="SMP_LBD"/>
</dbReference>
<feature type="compositionally biased region" description="Low complexity" evidence="9">
    <location>
        <begin position="831"/>
        <end position="851"/>
    </location>
</feature>
<keyword evidence="6" id="KW-0445">Lipid transport</keyword>
<dbReference type="GO" id="GO:0005789">
    <property type="term" value="C:endoplasmic reticulum membrane"/>
    <property type="evidence" value="ECO:0007669"/>
    <property type="project" value="UniProtKB-SubCell"/>
</dbReference>
<feature type="compositionally biased region" description="Low complexity" evidence="9">
    <location>
        <begin position="612"/>
        <end position="636"/>
    </location>
</feature>
<gene>
    <name evidence="12" type="ORF">INT45_006878</name>
</gene>
<dbReference type="PANTHER" id="PTHR13466">
    <property type="entry name" value="TEX2 PROTEIN-RELATED"/>
    <property type="match status" value="1"/>
</dbReference>
<dbReference type="AlphaFoldDB" id="A0A8H7RX17"/>
<keyword evidence="4" id="KW-0256">Endoplasmic reticulum</keyword>
<keyword evidence="13" id="KW-1185">Reference proteome</keyword>
<evidence type="ECO:0000256" key="6">
    <source>
        <dbReference type="ARBA" id="ARBA00023055"/>
    </source>
</evidence>
<comment type="subcellular location">
    <subcellularLocation>
        <location evidence="1">Endoplasmic reticulum membrane</location>
    </subcellularLocation>
</comment>
<feature type="transmembrane region" description="Helical" evidence="10">
    <location>
        <begin position="7"/>
        <end position="30"/>
    </location>
</feature>
<evidence type="ECO:0000256" key="9">
    <source>
        <dbReference type="SAM" id="MobiDB-lite"/>
    </source>
</evidence>
<feature type="compositionally biased region" description="Basic and acidic residues" evidence="9">
    <location>
        <begin position="562"/>
        <end position="571"/>
    </location>
</feature>
<evidence type="ECO:0000256" key="2">
    <source>
        <dbReference type="ARBA" id="ARBA00022448"/>
    </source>
</evidence>
<evidence type="ECO:0000256" key="8">
    <source>
        <dbReference type="ARBA" id="ARBA00023136"/>
    </source>
</evidence>
<feature type="region of interest" description="Disordered" evidence="9">
    <location>
        <begin position="79"/>
        <end position="124"/>
    </location>
</feature>
<dbReference type="Proteomes" id="UP000646827">
    <property type="component" value="Unassembled WGS sequence"/>
</dbReference>